<dbReference type="RefSeq" id="WP_145740349.1">
    <property type="nucleotide sequence ID" value="NZ_VIWX01000003.1"/>
</dbReference>
<proteinExistence type="predicted"/>
<dbReference type="Proteomes" id="UP000316184">
    <property type="component" value="Unassembled WGS sequence"/>
</dbReference>
<dbReference type="EMBL" id="VIWX01000003">
    <property type="protein sequence ID" value="TWF94429.1"/>
    <property type="molecule type" value="Genomic_DNA"/>
</dbReference>
<name>A0A561U4Z0_9PSEU</name>
<gene>
    <name evidence="1" type="ORF">FHU35_13136</name>
</gene>
<organism evidence="1 2">
    <name type="scientific">Saccharopolyspora dendranthemae</name>
    <dbReference type="NCBI Taxonomy" id="1181886"/>
    <lineage>
        <taxon>Bacteria</taxon>
        <taxon>Bacillati</taxon>
        <taxon>Actinomycetota</taxon>
        <taxon>Actinomycetes</taxon>
        <taxon>Pseudonocardiales</taxon>
        <taxon>Pseudonocardiaceae</taxon>
        <taxon>Saccharopolyspora</taxon>
    </lineage>
</organism>
<accession>A0A561U4Z0</accession>
<evidence type="ECO:0000313" key="1">
    <source>
        <dbReference type="EMBL" id="TWF94429.1"/>
    </source>
</evidence>
<sequence length="281" mass="31684">MPSAEDEGPDEQVYKEVLDAEEESLQIELKDGTLAVFNREEAELKYTNLHGYSVTASAKVENGKPTLKKLQIEADSTPLDSISIDRTKKVVSYVREQLKDAYAQRWDRRSKTLAESALRKLRRGTKAVNEEDDYQVAVVYSLAHLLGKDPVQAVKTHFGFSEATAKRRIKRAREERGLLPAYSELAQGSIPNEESIPWLEPDDPQFLSNINRISDEMSLILHPRLYTIIRGMMFFEMLGQIKDGEKEGVFASERAQSTAAELLDAMIPTDRTSDDEESSGK</sequence>
<protein>
    <submittedName>
        <fullName evidence="1">Uncharacterized protein</fullName>
    </submittedName>
</protein>
<reference evidence="1 2" key="1">
    <citation type="submission" date="2019-06" db="EMBL/GenBank/DDBJ databases">
        <title>Sequencing the genomes of 1000 actinobacteria strains.</title>
        <authorList>
            <person name="Klenk H.-P."/>
        </authorList>
    </citation>
    <scope>NUCLEOTIDE SEQUENCE [LARGE SCALE GENOMIC DNA]</scope>
    <source>
        <strain evidence="1 2">DSM 46699</strain>
    </source>
</reference>
<dbReference type="AlphaFoldDB" id="A0A561U4Z0"/>
<keyword evidence="2" id="KW-1185">Reference proteome</keyword>
<evidence type="ECO:0000313" key="2">
    <source>
        <dbReference type="Proteomes" id="UP000316184"/>
    </source>
</evidence>
<comment type="caution">
    <text evidence="1">The sequence shown here is derived from an EMBL/GenBank/DDBJ whole genome shotgun (WGS) entry which is preliminary data.</text>
</comment>